<dbReference type="EMBL" id="BOPO01000117">
    <property type="protein sequence ID" value="GIL30448.1"/>
    <property type="molecule type" value="Genomic_DNA"/>
</dbReference>
<proteinExistence type="predicted"/>
<dbReference type="Proteomes" id="UP000614996">
    <property type="component" value="Unassembled WGS sequence"/>
</dbReference>
<sequence>MRRAKTAFVVTALVAWALAALVLSSHINPILAVLAGAFLAAPVASIVFVVVLVWPVVRIIVHWWVEIAAVGLVLVGMSSLYHVIAGPLVIGILLAVIAGLMLPPAVRHRTVAWCWCVISRHRLRMSFAAYIRGNREGTLPFILHATPTPVGERVVVWLRPGLSLGELQNRTDQLAVSCWAKNVTVESASTKYAALLEFQIKRRDTLNAVVDSPLVEVSGAPGRDKPAADPITALDLDDVAEDDVKVPEQAKPAKKQPANTAIYKPTPKNTDPSVVMSASGEDVTDYI</sequence>
<protein>
    <submittedName>
        <fullName evidence="3">Uncharacterized protein</fullName>
    </submittedName>
</protein>
<evidence type="ECO:0000256" key="1">
    <source>
        <dbReference type="SAM" id="MobiDB-lite"/>
    </source>
</evidence>
<keyword evidence="2" id="KW-0472">Membrane</keyword>
<keyword evidence="2" id="KW-1133">Transmembrane helix</keyword>
<reference evidence="4" key="1">
    <citation type="journal article" date="2021" name="Int. J. Syst. Evol. Microbiol.">
        <title>Actinocatenispora comari sp. nov., an endophytic actinomycete isolated from aerial parts of Comarum salesowianum.</title>
        <authorList>
            <person name="Oyunbileg N."/>
            <person name="Iizaka Y."/>
            <person name="Hamada M."/>
            <person name="Davaapurev B.O."/>
            <person name="Fukumoto A."/>
            <person name="Tsetseg B."/>
            <person name="Kato F."/>
            <person name="Tamura T."/>
            <person name="Batkhuu J."/>
            <person name="Anzai Y."/>
        </authorList>
    </citation>
    <scope>NUCLEOTIDE SEQUENCE [LARGE SCALE GENOMIC DNA]</scope>
    <source>
        <strain evidence="4">NUM-2625</strain>
    </source>
</reference>
<feature type="transmembrane region" description="Helical" evidence="2">
    <location>
        <begin position="61"/>
        <end position="78"/>
    </location>
</feature>
<name>A0A8J4AG11_9ACTN</name>
<accession>A0A8J4AG11</accession>
<evidence type="ECO:0000313" key="3">
    <source>
        <dbReference type="EMBL" id="GIL30448.1"/>
    </source>
</evidence>
<gene>
    <name evidence="3" type="ORF">NUM_57020</name>
</gene>
<feature type="region of interest" description="Disordered" evidence="1">
    <location>
        <begin position="246"/>
        <end position="287"/>
    </location>
</feature>
<keyword evidence="4" id="KW-1185">Reference proteome</keyword>
<keyword evidence="2" id="KW-0812">Transmembrane</keyword>
<dbReference type="RefSeq" id="WP_207128094.1">
    <property type="nucleotide sequence ID" value="NZ_BOPO01000117.1"/>
</dbReference>
<comment type="caution">
    <text evidence="3">The sequence shown here is derived from an EMBL/GenBank/DDBJ whole genome shotgun (WGS) entry which is preliminary data.</text>
</comment>
<evidence type="ECO:0000256" key="2">
    <source>
        <dbReference type="SAM" id="Phobius"/>
    </source>
</evidence>
<feature type="transmembrane region" description="Helical" evidence="2">
    <location>
        <begin position="84"/>
        <end position="102"/>
    </location>
</feature>
<dbReference type="AlphaFoldDB" id="A0A8J4AG11"/>
<organism evidence="3 4">
    <name type="scientific">Actinocatenispora comari</name>
    <dbReference type="NCBI Taxonomy" id="2807577"/>
    <lineage>
        <taxon>Bacteria</taxon>
        <taxon>Bacillati</taxon>
        <taxon>Actinomycetota</taxon>
        <taxon>Actinomycetes</taxon>
        <taxon>Micromonosporales</taxon>
        <taxon>Micromonosporaceae</taxon>
        <taxon>Actinocatenispora</taxon>
    </lineage>
</organism>
<evidence type="ECO:0000313" key="4">
    <source>
        <dbReference type="Proteomes" id="UP000614996"/>
    </source>
</evidence>
<feature type="transmembrane region" description="Helical" evidence="2">
    <location>
        <begin position="34"/>
        <end position="54"/>
    </location>
</feature>